<dbReference type="OrthoDB" id="59229at2759"/>
<evidence type="ECO:0000313" key="2">
    <source>
        <dbReference type="Proteomes" id="UP000827284"/>
    </source>
</evidence>
<sequence>MSAAARTITFFHNPRCSTSRNALKMLQERSVSTPFTMDTVEYLKNPLTNDQVRDILTFLNYSENPAVLTEFLRKDAPKATTVEDVQAILAEDPALMQRPLVVDWAAKKAVIGRPADAVLEIVSDL</sequence>
<comment type="caution">
    <text evidence="1">The sequence shown here is derived from an EMBL/GenBank/DDBJ whole genome shotgun (WGS) entry which is preliminary data.</text>
</comment>
<dbReference type="PANTHER" id="PTHR30041:SF4">
    <property type="entry name" value="ARSENATE REDUCTASE"/>
    <property type="match status" value="1"/>
</dbReference>
<dbReference type="Gene3D" id="3.40.30.10">
    <property type="entry name" value="Glutaredoxin"/>
    <property type="match status" value="1"/>
</dbReference>
<dbReference type="PANTHER" id="PTHR30041">
    <property type="entry name" value="ARSENATE REDUCTASE"/>
    <property type="match status" value="1"/>
</dbReference>
<evidence type="ECO:0000313" key="1">
    <source>
        <dbReference type="EMBL" id="GJJ79165.1"/>
    </source>
</evidence>
<protein>
    <submittedName>
        <fullName evidence="1">Arsenate reductase (Glutaredoxin)</fullName>
    </submittedName>
</protein>
<dbReference type="Pfam" id="PF03960">
    <property type="entry name" value="ArsC"/>
    <property type="match status" value="1"/>
</dbReference>
<dbReference type="InterPro" id="IPR036249">
    <property type="entry name" value="Thioredoxin-like_sf"/>
</dbReference>
<keyword evidence="2" id="KW-1185">Reference proteome</keyword>
<dbReference type="EMBL" id="BQFW01000015">
    <property type="protein sequence ID" value="GJJ79165.1"/>
    <property type="molecule type" value="Genomic_DNA"/>
</dbReference>
<dbReference type="Proteomes" id="UP000827284">
    <property type="component" value="Unassembled WGS sequence"/>
</dbReference>
<accession>A0A9P3M2T2</accession>
<dbReference type="AlphaFoldDB" id="A0A9P3M2T2"/>
<reference evidence="1" key="2">
    <citation type="journal article" date="2022" name="Microbiol. Resour. Announc.">
        <title>Whole-Genome Sequence of Entomortierella parvispora E1425, a Mucoromycotan Fungus Associated with Burkholderiaceae-Related Endosymbiotic Bacteria.</title>
        <authorList>
            <person name="Herlambang A."/>
            <person name="Guo Y."/>
            <person name="Takashima Y."/>
            <person name="Narisawa K."/>
            <person name="Ohta H."/>
            <person name="Nishizawa T."/>
        </authorList>
    </citation>
    <scope>NUCLEOTIDE SEQUENCE</scope>
    <source>
        <strain evidence="1">E1425</strain>
    </source>
</reference>
<organism evidence="1 2">
    <name type="scientific">Entomortierella parvispora</name>
    <dbReference type="NCBI Taxonomy" id="205924"/>
    <lineage>
        <taxon>Eukaryota</taxon>
        <taxon>Fungi</taxon>
        <taxon>Fungi incertae sedis</taxon>
        <taxon>Mucoromycota</taxon>
        <taxon>Mortierellomycotina</taxon>
        <taxon>Mortierellomycetes</taxon>
        <taxon>Mortierellales</taxon>
        <taxon>Mortierellaceae</taxon>
        <taxon>Entomortierella</taxon>
    </lineage>
</organism>
<name>A0A9P3M2T2_9FUNG</name>
<proteinExistence type="predicted"/>
<reference evidence="1" key="1">
    <citation type="submission" date="2021-11" db="EMBL/GenBank/DDBJ databases">
        <authorList>
            <person name="Herlambang A."/>
            <person name="Guo Y."/>
            <person name="Takashima Y."/>
            <person name="Nishizawa T."/>
        </authorList>
    </citation>
    <scope>NUCLEOTIDE SEQUENCE</scope>
    <source>
        <strain evidence="1">E1425</strain>
    </source>
</reference>
<gene>
    <name evidence="1" type="ORF">EMPS_11524</name>
</gene>
<dbReference type="PROSITE" id="PS51353">
    <property type="entry name" value="ARSC"/>
    <property type="match status" value="1"/>
</dbReference>
<dbReference type="InterPro" id="IPR006660">
    <property type="entry name" value="Arsenate_reductase-like"/>
</dbReference>
<dbReference type="SUPFAM" id="SSF52833">
    <property type="entry name" value="Thioredoxin-like"/>
    <property type="match status" value="1"/>
</dbReference>